<gene>
    <name evidence="3" type="ORF">GCM10010832_11940</name>
</gene>
<keyword evidence="1" id="KW-1015">Disulfide bond</keyword>
<evidence type="ECO:0000313" key="3">
    <source>
        <dbReference type="EMBL" id="GGE33330.1"/>
    </source>
</evidence>
<dbReference type="PROSITE" id="PS51352">
    <property type="entry name" value="THIOREDOXIN_2"/>
    <property type="match status" value="1"/>
</dbReference>
<dbReference type="CDD" id="cd02947">
    <property type="entry name" value="TRX_family"/>
    <property type="match status" value="1"/>
</dbReference>
<dbReference type="PRINTS" id="PR00421">
    <property type="entry name" value="THIOREDOXIN"/>
</dbReference>
<sequence length="119" mass="13612">MQVCACMSNNFKLKIMFQELKEDTLKEVVDSNDKVVVQYAASWCGNCRLMKPKFKKLAGENETIPFILIDAEKNPESRKLANVNNLPTFAIFENGEFKNQVQTNKFESLKELVDEVTSN</sequence>
<organism evidence="3 4">
    <name type="scientific">Psychroflexus planctonicus</name>
    <dbReference type="NCBI Taxonomy" id="1526575"/>
    <lineage>
        <taxon>Bacteria</taxon>
        <taxon>Pseudomonadati</taxon>
        <taxon>Bacteroidota</taxon>
        <taxon>Flavobacteriia</taxon>
        <taxon>Flavobacteriales</taxon>
        <taxon>Flavobacteriaceae</taxon>
        <taxon>Psychroflexus</taxon>
    </lineage>
</organism>
<reference evidence="4" key="1">
    <citation type="journal article" date="2019" name="Int. J. Syst. Evol. Microbiol.">
        <title>The Global Catalogue of Microorganisms (GCM) 10K type strain sequencing project: providing services to taxonomists for standard genome sequencing and annotation.</title>
        <authorList>
            <consortium name="The Broad Institute Genomics Platform"/>
            <consortium name="The Broad Institute Genome Sequencing Center for Infectious Disease"/>
            <person name="Wu L."/>
            <person name="Ma J."/>
        </authorList>
    </citation>
    <scope>NUCLEOTIDE SEQUENCE [LARGE SCALE GENOMIC DNA]</scope>
    <source>
        <strain evidence="4">CGMCC 1.12931</strain>
    </source>
</reference>
<dbReference type="EMBL" id="BMGM01000004">
    <property type="protein sequence ID" value="GGE33330.1"/>
    <property type="molecule type" value="Genomic_DNA"/>
</dbReference>
<proteinExistence type="predicted"/>
<dbReference type="InterPro" id="IPR013766">
    <property type="entry name" value="Thioredoxin_domain"/>
</dbReference>
<dbReference type="InterPro" id="IPR036249">
    <property type="entry name" value="Thioredoxin-like_sf"/>
</dbReference>
<name>A0ABQ1SHK5_9FLAO</name>
<dbReference type="PANTHER" id="PTHR46115">
    <property type="entry name" value="THIOREDOXIN-LIKE PROTEIN 1"/>
    <property type="match status" value="1"/>
</dbReference>
<dbReference type="SUPFAM" id="SSF52833">
    <property type="entry name" value="Thioredoxin-like"/>
    <property type="match status" value="1"/>
</dbReference>
<comment type="caution">
    <text evidence="3">The sequence shown here is derived from an EMBL/GenBank/DDBJ whole genome shotgun (WGS) entry which is preliminary data.</text>
</comment>
<dbReference type="Gene3D" id="3.40.30.10">
    <property type="entry name" value="Glutaredoxin"/>
    <property type="match status" value="1"/>
</dbReference>
<accession>A0ABQ1SHK5</accession>
<protein>
    <submittedName>
        <fullName evidence="3">Thiol reductase thioredoxin</fullName>
    </submittedName>
</protein>
<dbReference type="Proteomes" id="UP000599179">
    <property type="component" value="Unassembled WGS sequence"/>
</dbReference>
<keyword evidence="4" id="KW-1185">Reference proteome</keyword>
<dbReference type="Pfam" id="PF00085">
    <property type="entry name" value="Thioredoxin"/>
    <property type="match status" value="1"/>
</dbReference>
<feature type="domain" description="Thioredoxin" evidence="2">
    <location>
        <begin position="1"/>
        <end position="118"/>
    </location>
</feature>
<evidence type="ECO:0000256" key="1">
    <source>
        <dbReference type="ARBA" id="ARBA00023157"/>
    </source>
</evidence>
<evidence type="ECO:0000259" key="2">
    <source>
        <dbReference type="PROSITE" id="PS51352"/>
    </source>
</evidence>
<evidence type="ECO:0000313" key="4">
    <source>
        <dbReference type="Proteomes" id="UP000599179"/>
    </source>
</evidence>